<dbReference type="RefSeq" id="WP_032706567.1">
    <property type="nucleotide sequence ID" value="NZ_CAKNDN010000003.1"/>
</dbReference>
<accession>A0AAW9E8Y2</accession>
<name>A0AAW9E8Y2_KLEAE</name>
<proteinExistence type="predicted"/>
<evidence type="ECO:0000313" key="2">
    <source>
        <dbReference type="Proteomes" id="UP001279012"/>
    </source>
</evidence>
<reference evidence="1" key="1">
    <citation type="submission" date="2023-11" db="EMBL/GenBank/DDBJ databases">
        <title>Detection of rare carbapenemases in Enterobacterales - comparison of two colorimetric and two CIM-based carbapenemase assays.</title>
        <authorList>
            <person name="Schaffarczyk L."/>
            <person name="Noster J."/>
            <person name="Stelzer Y."/>
            <person name="Sattler J."/>
            <person name="Gatermann S."/>
            <person name="Hamprecht A."/>
        </authorList>
    </citation>
    <scope>NUCLEOTIDE SEQUENCE</scope>
    <source>
        <strain evidence="1">CIM-Cont-037</strain>
    </source>
</reference>
<protein>
    <submittedName>
        <fullName evidence="1">Uncharacterized protein</fullName>
    </submittedName>
</protein>
<dbReference type="Proteomes" id="UP001279012">
    <property type="component" value="Unassembled WGS sequence"/>
</dbReference>
<sequence>MVKMDCYCDSRQNLILPQTAMSGFFVLDAEWFADKGCYRNERAKPEEDYLLMQMVSFSFFLPLIRHENKSCSYVEWY</sequence>
<evidence type="ECO:0000313" key="1">
    <source>
        <dbReference type="EMBL" id="MDX7016865.1"/>
    </source>
</evidence>
<gene>
    <name evidence="1" type="ORF">SJ059_20640</name>
</gene>
<organism evidence="1 2">
    <name type="scientific">Klebsiella aerogenes</name>
    <name type="common">Enterobacter aerogenes</name>
    <dbReference type="NCBI Taxonomy" id="548"/>
    <lineage>
        <taxon>Bacteria</taxon>
        <taxon>Pseudomonadati</taxon>
        <taxon>Pseudomonadota</taxon>
        <taxon>Gammaproteobacteria</taxon>
        <taxon>Enterobacterales</taxon>
        <taxon>Enterobacteriaceae</taxon>
        <taxon>Klebsiella/Raoultella group</taxon>
        <taxon>Klebsiella</taxon>
    </lineage>
</organism>
<dbReference type="EMBL" id="JAWZZT010000021">
    <property type="protein sequence ID" value="MDX7016865.1"/>
    <property type="molecule type" value="Genomic_DNA"/>
</dbReference>
<comment type="caution">
    <text evidence="1">The sequence shown here is derived from an EMBL/GenBank/DDBJ whole genome shotgun (WGS) entry which is preliminary data.</text>
</comment>
<dbReference type="AlphaFoldDB" id="A0AAW9E8Y2"/>